<dbReference type="Proteomes" id="UP000637423">
    <property type="component" value="Unassembled WGS sequence"/>
</dbReference>
<dbReference type="PROSITE" id="PS50111">
    <property type="entry name" value="CHEMOTAXIS_TRANSDUC_2"/>
    <property type="match status" value="1"/>
</dbReference>
<dbReference type="PROSITE" id="PS50112">
    <property type="entry name" value="PAS"/>
    <property type="match status" value="1"/>
</dbReference>
<comment type="similarity">
    <text evidence="9">Belongs to the methyl-accepting chemotaxis (MCP) protein family.</text>
</comment>
<dbReference type="InterPro" id="IPR051310">
    <property type="entry name" value="MCP_chemotaxis"/>
</dbReference>
<evidence type="ECO:0000259" key="11">
    <source>
        <dbReference type="PROSITE" id="PS50111"/>
    </source>
</evidence>
<dbReference type="GO" id="GO:0007165">
    <property type="term" value="P:signal transduction"/>
    <property type="evidence" value="ECO:0007669"/>
    <property type="project" value="UniProtKB-KW"/>
</dbReference>
<evidence type="ECO:0000256" key="1">
    <source>
        <dbReference type="ARBA" id="ARBA00004429"/>
    </source>
</evidence>
<dbReference type="InterPro" id="IPR035965">
    <property type="entry name" value="PAS-like_dom_sf"/>
</dbReference>
<dbReference type="InterPro" id="IPR001610">
    <property type="entry name" value="PAC"/>
</dbReference>
<dbReference type="CDD" id="cd00130">
    <property type="entry name" value="PAS"/>
    <property type="match status" value="1"/>
</dbReference>
<dbReference type="Gene3D" id="1.10.287.950">
    <property type="entry name" value="Methyl-accepting chemotaxis protein"/>
    <property type="match status" value="1"/>
</dbReference>
<keyword evidence="10" id="KW-0807">Transducer</keyword>
<dbReference type="CDD" id="cd11386">
    <property type="entry name" value="MCP_signal"/>
    <property type="match status" value="1"/>
</dbReference>
<feature type="domain" description="PAS" evidence="12">
    <location>
        <begin position="25"/>
        <end position="76"/>
    </location>
</feature>
<dbReference type="Pfam" id="PF00672">
    <property type="entry name" value="HAMP"/>
    <property type="match status" value="1"/>
</dbReference>
<dbReference type="SMART" id="SM00304">
    <property type="entry name" value="HAMP"/>
    <property type="match status" value="1"/>
</dbReference>
<keyword evidence="15" id="KW-1185">Reference proteome</keyword>
<dbReference type="SUPFAM" id="SSF55785">
    <property type="entry name" value="PYP-like sensor domain (PAS domain)"/>
    <property type="match status" value="1"/>
</dbReference>
<proteinExistence type="inferred from homology"/>
<dbReference type="SUPFAM" id="SSF58104">
    <property type="entry name" value="Methyl-accepting chemotaxis protein (MCP) signaling domain"/>
    <property type="match status" value="1"/>
</dbReference>
<evidence type="ECO:0000256" key="10">
    <source>
        <dbReference type="PROSITE-ProRule" id="PRU00284"/>
    </source>
</evidence>
<keyword evidence="4" id="KW-0145">Chemotaxis</keyword>
<dbReference type="GO" id="GO:0004888">
    <property type="term" value="F:transmembrane signaling receptor activity"/>
    <property type="evidence" value="ECO:0007669"/>
    <property type="project" value="TreeGrafter"/>
</dbReference>
<keyword evidence="14" id="KW-0675">Receptor</keyword>
<dbReference type="EMBL" id="BMED01000001">
    <property type="protein sequence ID" value="GGC66961.1"/>
    <property type="molecule type" value="Genomic_DNA"/>
</dbReference>
<evidence type="ECO:0000313" key="15">
    <source>
        <dbReference type="Proteomes" id="UP000637423"/>
    </source>
</evidence>
<dbReference type="FunFam" id="3.30.450.20:FF:000046">
    <property type="entry name" value="Aerotaxis sensor receptor"/>
    <property type="match status" value="1"/>
</dbReference>
<evidence type="ECO:0000256" key="3">
    <source>
        <dbReference type="ARBA" id="ARBA00022481"/>
    </source>
</evidence>
<comment type="subcellular location">
    <subcellularLocation>
        <location evidence="1">Cell inner membrane</location>
        <topology evidence="1">Multi-pass membrane protein</topology>
    </subcellularLocation>
</comment>
<dbReference type="RefSeq" id="WP_188565065.1">
    <property type="nucleotide sequence ID" value="NZ_BMED01000001.1"/>
</dbReference>
<dbReference type="GO" id="GO:0005886">
    <property type="term" value="C:plasma membrane"/>
    <property type="evidence" value="ECO:0007669"/>
    <property type="project" value="UniProtKB-SubCell"/>
</dbReference>
<reference evidence="14" key="2">
    <citation type="submission" date="2020-09" db="EMBL/GenBank/DDBJ databases">
        <authorList>
            <person name="Sun Q."/>
            <person name="Zhou Y."/>
        </authorList>
    </citation>
    <scope>NUCLEOTIDE SEQUENCE</scope>
    <source>
        <strain evidence="14">CGMCC 1.10998</strain>
    </source>
</reference>
<evidence type="ECO:0000256" key="6">
    <source>
        <dbReference type="ARBA" id="ARBA00022692"/>
    </source>
</evidence>
<dbReference type="InterPro" id="IPR003660">
    <property type="entry name" value="HAMP_dom"/>
</dbReference>
<accession>A0A916XEX6</accession>
<evidence type="ECO:0000256" key="5">
    <source>
        <dbReference type="ARBA" id="ARBA00022519"/>
    </source>
</evidence>
<evidence type="ECO:0000256" key="2">
    <source>
        <dbReference type="ARBA" id="ARBA00022475"/>
    </source>
</evidence>
<dbReference type="NCBIfam" id="TIGR00229">
    <property type="entry name" value="sensory_box"/>
    <property type="match status" value="1"/>
</dbReference>
<dbReference type="InterPro" id="IPR000014">
    <property type="entry name" value="PAS"/>
</dbReference>
<dbReference type="Gene3D" id="3.30.450.20">
    <property type="entry name" value="PAS domain"/>
    <property type="match status" value="1"/>
</dbReference>
<protein>
    <submittedName>
        <fullName evidence="14">Aerotaxis sensor receptor</fullName>
    </submittedName>
</protein>
<keyword evidence="3" id="KW-0488">Methylation</keyword>
<sequence length="554" mass="58938">MRTNLPITQVEYVMKDGESIVSKTDLKGKITYINPYFIEVSGFDEEELIGAPHNLVRHPDMPPEAYADLWTTLKAGRPWTGMVKNRRKNGDYYWVKANVVPIRENGRVSGYMSVRTKPERADIDAAEEIYRKFRSNKAKGLKIEQGAVVRTGVTGKIAALADMALSRQIGGSMLMLLALFIAASMLPGAYGAAALVTGLAMICFTWFSLHRAMVAPLRQATDIVYALAGGDLQYQFTANGKGDMGQLLRGLGQMNVNLKSILRDVQINVEAIRVGTSEIAAGNLELSGRTESQAANLEETAASMEEFASTVKENAANAVQADKLAVSATQVAAKGGEVVAKVGATMKDISSSAGRIVEIISMIDGIAFQTNILALNAAVEAARAGDQGRGFAVVATEVRNLAQRSATAASEIKKLIGASVDSIKAGSILVDETGRTMNEIVGSVQQVMSIMEEITLATKEQSTGIDQVNQAVMQMDEVTQQNAAMVEEAASAAASLAEQTIRLAQAVSVFQIGAVAPAYAPNRAVPARAASAIAAPRPSAVKHLPSRTKHLLVA</sequence>
<dbReference type="InterPro" id="IPR004089">
    <property type="entry name" value="MCPsignal_dom"/>
</dbReference>
<evidence type="ECO:0000259" key="13">
    <source>
        <dbReference type="PROSITE" id="PS50885"/>
    </source>
</evidence>
<dbReference type="PANTHER" id="PTHR43531:SF7">
    <property type="entry name" value="AEROTAXIS RECEPTOR"/>
    <property type="match status" value="1"/>
</dbReference>
<evidence type="ECO:0000256" key="9">
    <source>
        <dbReference type="ARBA" id="ARBA00029447"/>
    </source>
</evidence>
<dbReference type="PROSITE" id="PS50885">
    <property type="entry name" value="HAMP"/>
    <property type="match status" value="1"/>
</dbReference>
<evidence type="ECO:0000259" key="12">
    <source>
        <dbReference type="PROSITE" id="PS50112"/>
    </source>
</evidence>
<gene>
    <name evidence="14" type="ORF">GCM10011396_12470</name>
</gene>
<dbReference type="FunFam" id="1.10.287.950:FF:000001">
    <property type="entry name" value="Methyl-accepting chemotaxis sensory transducer"/>
    <property type="match status" value="1"/>
</dbReference>
<keyword evidence="5" id="KW-0997">Cell inner membrane</keyword>
<keyword evidence="6" id="KW-0812">Transmembrane</keyword>
<dbReference type="SMART" id="SM00086">
    <property type="entry name" value="PAC"/>
    <property type="match status" value="1"/>
</dbReference>
<comment type="caution">
    <text evidence="14">The sequence shown here is derived from an EMBL/GenBank/DDBJ whole genome shotgun (WGS) entry which is preliminary data.</text>
</comment>
<organism evidence="14 15">
    <name type="scientific">Undibacterium terreum</name>
    <dbReference type="NCBI Taxonomy" id="1224302"/>
    <lineage>
        <taxon>Bacteria</taxon>
        <taxon>Pseudomonadati</taxon>
        <taxon>Pseudomonadota</taxon>
        <taxon>Betaproteobacteria</taxon>
        <taxon>Burkholderiales</taxon>
        <taxon>Oxalobacteraceae</taxon>
        <taxon>Undibacterium</taxon>
    </lineage>
</organism>
<keyword evidence="8" id="KW-0472">Membrane</keyword>
<dbReference type="Pfam" id="PF00015">
    <property type="entry name" value="MCPsignal"/>
    <property type="match status" value="1"/>
</dbReference>
<dbReference type="GO" id="GO:0052131">
    <property type="term" value="P:positive aerotaxis"/>
    <property type="evidence" value="ECO:0007669"/>
    <property type="project" value="UniProtKB-ARBA"/>
</dbReference>
<dbReference type="InterPro" id="IPR013655">
    <property type="entry name" value="PAS_fold_3"/>
</dbReference>
<feature type="domain" description="HAMP" evidence="13">
    <location>
        <begin position="211"/>
        <end position="263"/>
    </location>
</feature>
<evidence type="ECO:0000256" key="7">
    <source>
        <dbReference type="ARBA" id="ARBA00022989"/>
    </source>
</evidence>
<evidence type="ECO:0000256" key="8">
    <source>
        <dbReference type="ARBA" id="ARBA00023136"/>
    </source>
</evidence>
<dbReference type="SMART" id="SM00283">
    <property type="entry name" value="MA"/>
    <property type="match status" value="1"/>
</dbReference>
<dbReference type="AlphaFoldDB" id="A0A916XEX6"/>
<dbReference type="Pfam" id="PF08447">
    <property type="entry name" value="PAS_3"/>
    <property type="match status" value="1"/>
</dbReference>
<evidence type="ECO:0000313" key="14">
    <source>
        <dbReference type="EMBL" id="GGC66961.1"/>
    </source>
</evidence>
<reference evidence="14" key="1">
    <citation type="journal article" date="2014" name="Int. J. Syst. Evol. Microbiol.">
        <title>Complete genome sequence of Corynebacterium casei LMG S-19264T (=DSM 44701T), isolated from a smear-ripened cheese.</title>
        <authorList>
            <consortium name="US DOE Joint Genome Institute (JGI-PGF)"/>
            <person name="Walter F."/>
            <person name="Albersmeier A."/>
            <person name="Kalinowski J."/>
            <person name="Ruckert C."/>
        </authorList>
    </citation>
    <scope>NUCLEOTIDE SEQUENCE</scope>
    <source>
        <strain evidence="14">CGMCC 1.10998</strain>
    </source>
</reference>
<keyword evidence="2" id="KW-1003">Cell membrane</keyword>
<name>A0A916XEX6_9BURK</name>
<feature type="domain" description="Methyl-accepting transducer" evidence="11">
    <location>
        <begin position="268"/>
        <end position="497"/>
    </location>
</feature>
<keyword evidence="7" id="KW-1133">Transmembrane helix</keyword>
<dbReference type="PANTHER" id="PTHR43531">
    <property type="entry name" value="PROTEIN ICFG"/>
    <property type="match status" value="1"/>
</dbReference>
<evidence type="ECO:0000256" key="4">
    <source>
        <dbReference type="ARBA" id="ARBA00022500"/>
    </source>
</evidence>